<reference evidence="2" key="1">
    <citation type="submission" date="2023-03" db="EMBL/GenBank/DDBJ databases">
        <title>Borrelidin-producing and root-colonizing Streptomyces rochei is a potent biopesticide for soil-borne oomycete-caused plant diseases.</title>
        <authorList>
            <person name="Zhou D."/>
            <person name="Wang X."/>
            <person name="Navarro-Munoz J.C."/>
            <person name="Li W."/>
            <person name="Li J."/>
            <person name="Jiu M."/>
            <person name="Deng S."/>
            <person name="Ye Y."/>
            <person name="Daly P."/>
            <person name="Wei L."/>
        </authorList>
    </citation>
    <scope>NUCLEOTIDE SEQUENCE</scope>
    <source>
        <strain evidence="2">JK1</strain>
    </source>
</reference>
<evidence type="ECO:0000313" key="1">
    <source>
        <dbReference type="EMBL" id="MFG6295044.1"/>
    </source>
</evidence>
<name>A0AAX3ZTD6_STRRO</name>
<sequence length="43" mass="4546">MFRAIADVLRQIGGAVATVVTLPFRAVARLFGGASSATRSRRV</sequence>
<dbReference type="RefSeq" id="WP_019330364.1">
    <property type="nucleotide sequence ID" value="NZ_CP121271.1"/>
</dbReference>
<dbReference type="EMBL" id="JBIENY010000112">
    <property type="protein sequence ID" value="MFG6295044.1"/>
    <property type="molecule type" value="Genomic_DNA"/>
</dbReference>
<dbReference type="InterPro" id="IPR049849">
    <property type="entry name" value="LPFR_strepto"/>
</dbReference>
<reference evidence="1 4" key="2">
    <citation type="submission" date="2024-10" db="EMBL/GenBank/DDBJ databases">
        <title>Draft genome assembly of a novel steroid transforming actinomycete isolated from African clawed frog Xenopus laevis.</title>
        <authorList>
            <person name="Bragin E."/>
            <person name="Kollerov V."/>
            <person name="Donova M.V."/>
        </authorList>
    </citation>
    <scope>NUCLEOTIDE SEQUENCE [LARGE SCALE GENOMIC DNA]</scope>
    <source>
        <strain evidence="1 4">MTOC-St3</strain>
    </source>
</reference>
<evidence type="ECO:0000313" key="2">
    <source>
        <dbReference type="EMBL" id="WMC89658.1"/>
    </source>
</evidence>
<gene>
    <name evidence="1" type="ORF">ACGU38_06695</name>
    <name evidence="2" type="ORF">P7W03_30435</name>
</gene>
<dbReference type="NCBIfam" id="NF040918">
    <property type="entry name" value="LPFR_fam"/>
    <property type="match status" value="1"/>
</dbReference>
<keyword evidence="4" id="KW-1185">Reference proteome</keyword>
<protein>
    <submittedName>
        <fullName evidence="2">LPFR motif small protein</fullName>
    </submittedName>
</protein>
<dbReference type="GeneID" id="90946445"/>
<evidence type="ECO:0000313" key="4">
    <source>
        <dbReference type="Proteomes" id="UP001605990"/>
    </source>
</evidence>
<organism evidence="2 3">
    <name type="scientific">Streptomyces rochei</name>
    <name type="common">Streptomyces parvullus</name>
    <dbReference type="NCBI Taxonomy" id="1928"/>
    <lineage>
        <taxon>Bacteria</taxon>
        <taxon>Bacillati</taxon>
        <taxon>Actinomycetota</taxon>
        <taxon>Actinomycetes</taxon>
        <taxon>Kitasatosporales</taxon>
        <taxon>Streptomycetaceae</taxon>
        <taxon>Streptomyces</taxon>
        <taxon>Streptomyces rochei group</taxon>
    </lineage>
</organism>
<proteinExistence type="predicted"/>
<accession>A0AAX3ZTD6</accession>
<dbReference type="Proteomes" id="UP001605990">
    <property type="component" value="Unassembled WGS sequence"/>
</dbReference>
<dbReference type="Proteomes" id="UP001231701">
    <property type="component" value="Chromosome"/>
</dbReference>
<dbReference type="AlphaFoldDB" id="A0AAX3ZTD6"/>
<dbReference type="EMBL" id="CP121271">
    <property type="protein sequence ID" value="WMC89658.1"/>
    <property type="molecule type" value="Genomic_DNA"/>
</dbReference>
<evidence type="ECO:0000313" key="3">
    <source>
        <dbReference type="Proteomes" id="UP001231701"/>
    </source>
</evidence>